<dbReference type="EMBL" id="CACRSU010000005">
    <property type="protein sequence ID" value="VYS75700.1"/>
    <property type="molecule type" value="Genomic_DNA"/>
</dbReference>
<dbReference type="AlphaFoldDB" id="A0A6N2R716"/>
<evidence type="ECO:0000313" key="1">
    <source>
        <dbReference type="EMBL" id="VYS75700.1"/>
    </source>
</evidence>
<gene>
    <name evidence="1" type="ORF">BILFYP9_00453</name>
</gene>
<protein>
    <submittedName>
        <fullName evidence="1">Uncharacterized protein</fullName>
    </submittedName>
</protein>
<accession>A0A6N2R716</accession>
<reference evidence="1" key="1">
    <citation type="submission" date="2019-11" db="EMBL/GenBank/DDBJ databases">
        <authorList>
            <person name="Feng L."/>
        </authorList>
    </citation>
    <scope>NUCLEOTIDE SEQUENCE</scope>
    <source>
        <strain evidence="1">BintestinalisLFYP9</strain>
    </source>
</reference>
<organism evidence="1">
    <name type="scientific">Bacteroides intestinalis</name>
    <dbReference type="NCBI Taxonomy" id="329854"/>
    <lineage>
        <taxon>Bacteria</taxon>
        <taxon>Pseudomonadati</taxon>
        <taxon>Bacteroidota</taxon>
        <taxon>Bacteroidia</taxon>
        <taxon>Bacteroidales</taxon>
        <taxon>Bacteroidaceae</taxon>
        <taxon>Bacteroides</taxon>
    </lineage>
</organism>
<proteinExistence type="predicted"/>
<name>A0A6N2R716_9BACE</name>
<sequence>MKPLLDCYSLIRPFSFKQKVLIMRVGGIKLKAILRRFTFFIKEIQNRKTLLGHSFADIKPYLVLL</sequence>